<protein>
    <recommendedName>
        <fullName evidence="8">C2H2-type domain-containing protein</fullName>
    </recommendedName>
</protein>
<dbReference type="EMBL" id="KZ679687">
    <property type="protein sequence ID" value="PTB50963.1"/>
    <property type="molecule type" value="Genomic_DNA"/>
</dbReference>
<evidence type="ECO:0000256" key="3">
    <source>
        <dbReference type="ARBA" id="ARBA00022737"/>
    </source>
</evidence>
<keyword evidence="6" id="KW-0539">Nucleus</keyword>
<keyword evidence="5" id="KW-0862">Zinc</keyword>
<evidence type="ECO:0000313" key="10">
    <source>
        <dbReference type="Proteomes" id="UP000241690"/>
    </source>
</evidence>
<keyword evidence="4 7" id="KW-0863">Zinc-finger</keyword>
<reference evidence="9 10" key="1">
    <citation type="submission" date="2016-07" db="EMBL/GenBank/DDBJ databases">
        <title>Multiple horizontal gene transfer events from other fungi enriched the ability of initially mycotrophic Trichoderma (Ascomycota) to feed on dead plant biomass.</title>
        <authorList>
            <consortium name="DOE Joint Genome Institute"/>
            <person name="Aerts A."/>
            <person name="Atanasova L."/>
            <person name="Chenthamara K."/>
            <person name="Zhang J."/>
            <person name="Grujic M."/>
            <person name="Henrissat B."/>
            <person name="Kuo A."/>
            <person name="Salamov A."/>
            <person name="Lipzen A."/>
            <person name="Labutti K."/>
            <person name="Barry K."/>
            <person name="Miao Y."/>
            <person name="Rahimi M.J."/>
            <person name="Shen Q."/>
            <person name="Grigoriev I.V."/>
            <person name="Kubicek C.P."/>
            <person name="Druzhinina I.S."/>
        </authorList>
    </citation>
    <scope>NUCLEOTIDE SEQUENCE [LARGE SCALE GENOMIC DNA]</scope>
    <source>
        <strain evidence="9 10">CBS 226.95</strain>
    </source>
</reference>
<organism evidence="9 10">
    <name type="scientific">Trichoderma harzianum CBS 226.95</name>
    <dbReference type="NCBI Taxonomy" id="983964"/>
    <lineage>
        <taxon>Eukaryota</taxon>
        <taxon>Fungi</taxon>
        <taxon>Dikarya</taxon>
        <taxon>Ascomycota</taxon>
        <taxon>Pezizomycotina</taxon>
        <taxon>Sordariomycetes</taxon>
        <taxon>Hypocreomycetidae</taxon>
        <taxon>Hypocreales</taxon>
        <taxon>Hypocreaceae</taxon>
        <taxon>Trichoderma</taxon>
    </lineage>
</organism>
<dbReference type="Gene3D" id="3.30.160.60">
    <property type="entry name" value="Classic Zinc Finger"/>
    <property type="match status" value="1"/>
</dbReference>
<evidence type="ECO:0000256" key="6">
    <source>
        <dbReference type="ARBA" id="ARBA00023242"/>
    </source>
</evidence>
<evidence type="ECO:0000256" key="1">
    <source>
        <dbReference type="ARBA" id="ARBA00004123"/>
    </source>
</evidence>
<dbReference type="SUPFAM" id="SSF57667">
    <property type="entry name" value="beta-beta-alpha zinc fingers"/>
    <property type="match status" value="1"/>
</dbReference>
<name>A0A2T4A1W7_TRIHA</name>
<dbReference type="AlphaFoldDB" id="A0A2T4A1W7"/>
<feature type="domain" description="C2H2-type" evidence="8">
    <location>
        <begin position="5"/>
        <end position="32"/>
    </location>
</feature>
<gene>
    <name evidence="9" type="ORF">M431DRAFT_65702</name>
</gene>
<dbReference type="GO" id="GO:0005634">
    <property type="term" value="C:nucleus"/>
    <property type="evidence" value="ECO:0007669"/>
    <property type="project" value="UniProtKB-SubCell"/>
</dbReference>
<evidence type="ECO:0000256" key="5">
    <source>
        <dbReference type="ARBA" id="ARBA00022833"/>
    </source>
</evidence>
<dbReference type="RefSeq" id="XP_024770640.1">
    <property type="nucleotide sequence ID" value="XM_024921690.1"/>
</dbReference>
<accession>A0A2T4A1W7</accession>
<feature type="non-terminal residue" evidence="9">
    <location>
        <position position="1"/>
    </location>
</feature>
<dbReference type="InterPro" id="IPR013087">
    <property type="entry name" value="Znf_C2H2_type"/>
</dbReference>
<evidence type="ECO:0000256" key="7">
    <source>
        <dbReference type="PROSITE-ProRule" id="PRU00042"/>
    </source>
</evidence>
<dbReference type="Pfam" id="PF00096">
    <property type="entry name" value="zf-C2H2"/>
    <property type="match status" value="2"/>
</dbReference>
<sequence>DAPRYVCTECGAKFDSSTHLERRKASHKDDRPWVCEICGKDFKLLDNLRYHQTWSMLMKSLSHAKTATNLSSAKRR</sequence>
<evidence type="ECO:0000259" key="8">
    <source>
        <dbReference type="PROSITE" id="PS50157"/>
    </source>
</evidence>
<keyword evidence="3" id="KW-0677">Repeat</keyword>
<feature type="domain" description="C2H2-type" evidence="8">
    <location>
        <begin position="33"/>
        <end position="68"/>
    </location>
</feature>
<dbReference type="GeneID" id="36630273"/>
<feature type="non-terminal residue" evidence="9">
    <location>
        <position position="76"/>
    </location>
</feature>
<dbReference type="GO" id="GO:0000981">
    <property type="term" value="F:DNA-binding transcription factor activity, RNA polymerase II-specific"/>
    <property type="evidence" value="ECO:0007669"/>
    <property type="project" value="TreeGrafter"/>
</dbReference>
<keyword evidence="10" id="KW-1185">Reference proteome</keyword>
<dbReference type="PANTHER" id="PTHR24394:SF29">
    <property type="entry name" value="MYONEURIN"/>
    <property type="match status" value="1"/>
</dbReference>
<dbReference type="InterPro" id="IPR036236">
    <property type="entry name" value="Znf_C2H2_sf"/>
</dbReference>
<keyword evidence="2" id="KW-0479">Metal-binding</keyword>
<dbReference type="PROSITE" id="PS50157">
    <property type="entry name" value="ZINC_FINGER_C2H2_2"/>
    <property type="match status" value="2"/>
</dbReference>
<proteinExistence type="predicted"/>
<comment type="subcellular location">
    <subcellularLocation>
        <location evidence="1">Nucleus</location>
    </subcellularLocation>
</comment>
<evidence type="ECO:0000313" key="9">
    <source>
        <dbReference type="EMBL" id="PTB50963.1"/>
    </source>
</evidence>
<dbReference type="GO" id="GO:0008270">
    <property type="term" value="F:zinc ion binding"/>
    <property type="evidence" value="ECO:0007669"/>
    <property type="project" value="UniProtKB-KW"/>
</dbReference>
<dbReference type="PANTHER" id="PTHR24394">
    <property type="entry name" value="ZINC FINGER PROTEIN"/>
    <property type="match status" value="1"/>
</dbReference>
<evidence type="ECO:0000256" key="2">
    <source>
        <dbReference type="ARBA" id="ARBA00022723"/>
    </source>
</evidence>
<evidence type="ECO:0000256" key="4">
    <source>
        <dbReference type="ARBA" id="ARBA00022771"/>
    </source>
</evidence>
<dbReference type="Proteomes" id="UP000241690">
    <property type="component" value="Unassembled WGS sequence"/>
</dbReference>
<dbReference type="STRING" id="983964.A0A2T4A1W7"/>